<gene>
    <name evidence="1" type="ORF">QO192_15665</name>
</gene>
<dbReference type="Pfam" id="PF08877">
    <property type="entry name" value="MepB-like"/>
    <property type="match status" value="1"/>
</dbReference>
<dbReference type="Proteomes" id="UP001568894">
    <property type="component" value="Unassembled WGS sequence"/>
</dbReference>
<dbReference type="EMBL" id="JASMRN010000019">
    <property type="protein sequence ID" value="MEZ7516716.1"/>
    <property type="molecule type" value="Genomic_DNA"/>
</dbReference>
<dbReference type="InterPro" id="IPR038231">
    <property type="entry name" value="MepB-like_sf"/>
</dbReference>
<reference evidence="1 2" key="1">
    <citation type="submission" date="2023-05" db="EMBL/GenBank/DDBJ databases">
        <title>Adaptations of aquatic viruses from atmosphere-close ecosystems of the Central Arctic Ocean.</title>
        <authorList>
            <person name="Rahlff J."/>
            <person name="Holmfeldt K."/>
        </authorList>
    </citation>
    <scope>NUCLEOTIDE SEQUENCE [LARGE SCALE GENOMIC DNA]</scope>
    <source>
        <strain evidence="1 2">Arc14</strain>
    </source>
</reference>
<evidence type="ECO:0000313" key="1">
    <source>
        <dbReference type="EMBL" id="MEZ7516716.1"/>
    </source>
</evidence>
<dbReference type="PIRSF" id="PIRSF032285">
    <property type="entry name" value="UCP032285"/>
    <property type="match status" value="1"/>
</dbReference>
<evidence type="ECO:0000313" key="2">
    <source>
        <dbReference type="Proteomes" id="UP001568894"/>
    </source>
</evidence>
<protein>
    <submittedName>
        <fullName evidence="1">MepB family protein</fullName>
    </submittedName>
</protein>
<name>A0ABV4KGH3_9FLAO</name>
<proteinExistence type="predicted"/>
<keyword evidence="2" id="KW-1185">Reference proteome</keyword>
<dbReference type="InterPro" id="IPR011235">
    <property type="entry name" value="MepB-like"/>
</dbReference>
<dbReference type="RefSeq" id="WP_371572083.1">
    <property type="nucleotide sequence ID" value="NZ_JASMRN010000019.1"/>
</dbReference>
<comment type="caution">
    <text evidence="1">The sequence shown here is derived from an EMBL/GenBank/DDBJ whole genome shotgun (WGS) entry which is preliminary data.</text>
</comment>
<sequence length="172" mass="20147">MDYASQLQQNLKAYFEKLDFAVTNFIASSESQEYKACSFLLNNKKIIHRQAKITPTKLGHFVTIWKRNPEGITAPFDWNDEFDYFIVTVIREEKMGQFIFPKNVLKDCGIISYLSKDGKRGMRVYAPTEIVKSKQAITTQKWQQNYYIPCEIDTEELKKRLHQLLNYGQSSL</sequence>
<dbReference type="Gene3D" id="3.40.1350.140">
    <property type="entry name" value="MepB-like"/>
    <property type="match status" value="1"/>
</dbReference>
<organism evidence="1 2">
    <name type="scientific">Flavobacterium frigidarium</name>
    <dbReference type="NCBI Taxonomy" id="99286"/>
    <lineage>
        <taxon>Bacteria</taxon>
        <taxon>Pseudomonadati</taxon>
        <taxon>Bacteroidota</taxon>
        <taxon>Flavobacteriia</taxon>
        <taxon>Flavobacteriales</taxon>
        <taxon>Flavobacteriaceae</taxon>
        <taxon>Flavobacterium</taxon>
    </lineage>
</organism>
<accession>A0ABV4KGH3</accession>